<evidence type="ECO:0000256" key="7">
    <source>
        <dbReference type="ARBA" id="ARBA00023136"/>
    </source>
</evidence>
<proteinExistence type="inferred from homology"/>
<evidence type="ECO:0000313" key="12">
    <source>
        <dbReference type="Proteomes" id="UP000320184"/>
    </source>
</evidence>
<dbReference type="Proteomes" id="UP000320184">
    <property type="component" value="Unassembled WGS sequence"/>
</dbReference>
<dbReference type="InterPro" id="IPR050790">
    <property type="entry name" value="ExbB/TolQ_transport"/>
</dbReference>
<keyword evidence="3" id="KW-1003">Cell membrane</keyword>
<dbReference type="PANTHER" id="PTHR30625">
    <property type="entry name" value="PROTEIN TOLQ"/>
    <property type="match status" value="1"/>
</dbReference>
<evidence type="ECO:0000256" key="8">
    <source>
        <dbReference type="RuleBase" id="RU004057"/>
    </source>
</evidence>
<dbReference type="Pfam" id="PF01618">
    <property type="entry name" value="MotA_ExbB"/>
    <property type="match status" value="1"/>
</dbReference>
<keyword evidence="7 9" id="KW-0472">Membrane</keyword>
<dbReference type="AlphaFoldDB" id="A0A538SEX3"/>
<evidence type="ECO:0000256" key="9">
    <source>
        <dbReference type="SAM" id="Phobius"/>
    </source>
</evidence>
<evidence type="ECO:0000256" key="3">
    <source>
        <dbReference type="ARBA" id="ARBA00022475"/>
    </source>
</evidence>
<feature type="domain" description="MotA/TolQ/ExbB proton channel" evidence="10">
    <location>
        <begin position="101"/>
        <end position="228"/>
    </location>
</feature>
<sequence>MSRFIVPLGFILAAGIATGIYVLLPTIGPVGEQMFKGGPLVAALILLIILQTAFIIERIWSLKKAQGRGPLPDFLIGVRKRLHTGDVAGAIEMCSQQRGSAANVIRAGLQRYQDLRTEGATKEKIVAETQAAIQEANGLEVPLLERNLIALSTIASIATMVGLLGTVIGMIRSFAALGHTGSVDAQQLAIGISEALVNTAGGLIAAISGIVAYNVFVTRVDNFNYMMDEASYEAVQLLAASTTEKKF</sequence>
<dbReference type="PANTHER" id="PTHR30625:SF15">
    <property type="entry name" value="BIOPOLYMER TRANSPORT PROTEIN EXBB"/>
    <property type="match status" value="1"/>
</dbReference>
<name>A0A538SEX3_UNCEI</name>
<feature type="transmembrane region" description="Helical" evidence="9">
    <location>
        <begin position="40"/>
        <end position="60"/>
    </location>
</feature>
<reference evidence="11 12" key="1">
    <citation type="journal article" date="2019" name="Nat. Microbiol.">
        <title>Mediterranean grassland soil C-N compound turnover is dependent on rainfall and depth, and is mediated by genomically divergent microorganisms.</title>
        <authorList>
            <person name="Diamond S."/>
            <person name="Andeer P.F."/>
            <person name="Li Z."/>
            <person name="Crits-Christoph A."/>
            <person name="Burstein D."/>
            <person name="Anantharaman K."/>
            <person name="Lane K.R."/>
            <person name="Thomas B.C."/>
            <person name="Pan C."/>
            <person name="Northen T.R."/>
            <person name="Banfield J.F."/>
        </authorList>
    </citation>
    <scope>NUCLEOTIDE SEQUENCE [LARGE SCALE GENOMIC DNA]</scope>
    <source>
        <strain evidence="11">WS_3</strain>
    </source>
</reference>
<feature type="transmembrane region" description="Helical" evidence="9">
    <location>
        <begin position="195"/>
        <end position="217"/>
    </location>
</feature>
<feature type="transmembrane region" description="Helical" evidence="9">
    <location>
        <begin position="148"/>
        <end position="175"/>
    </location>
</feature>
<comment type="caution">
    <text evidence="11">The sequence shown here is derived from an EMBL/GenBank/DDBJ whole genome shotgun (WGS) entry which is preliminary data.</text>
</comment>
<accession>A0A538SEX3</accession>
<comment type="similarity">
    <text evidence="8">Belongs to the exbB/tolQ family.</text>
</comment>
<evidence type="ECO:0000256" key="1">
    <source>
        <dbReference type="ARBA" id="ARBA00004651"/>
    </source>
</evidence>
<dbReference type="EMBL" id="VBOT01000111">
    <property type="protein sequence ID" value="TMQ49925.1"/>
    <property type="molecule type" value="Genomic_DNA"/>
</dbReference>
<dbReference type="GO" id="GO:0005886">
    <property type="term" value="C:plasma membrane"/>
    <property type="evidence" value="ECO:0007669"/>
    <property type="project" value="UniProtKB-SubCell"/>
</dbReference>
<feature type="transmembrane region" description="Helical" evidence="9">
    <location>
        <begin position="7"/>
        <end position="28"/>
    </location>
</feature>
<keyword evidence="5 8" id="KW-0653">Protein transport</keyword>
<gene>
    <name evidence="11" type="ORF">E6K73_09030</name>
</gene>
<evidence type="ECO:0000256" key="2">
    <source>
        <dbReference type="ARBA" id="ARBA00022448"/>
    </source>
</evidence>
<dbReference type="GO" id="GO:0017038">
    <property type="term" value="P:protein import"/>
    <property type="evidence" value="ECO:0007669"/>
    <property type="project" value="TreeGrafter"/>
</dbReference>
<evidence type="ECO:0000256" key="5">
    <source>
        <dbReference type="ARBA" id="ARBA00022927"/>
    </source>
</evidence>
<evidence type="ECO:0000259" key="10">
    <source>
        <dbReference type="Pfam" id="PF01618"/>
    </source>
</evidence>
<protein>
    <submittedName>
        <fullName evidence="11">MotA/TolQ/ExbB proton channel family protein</fullName>
    </submittedName>
</protein>
<evidence type="ECO:0000256" key="4">
    <source>
        <dbReference type="ARBA" id="ARBA00022692"/>
    </source>
</evidence>
<evidence type="ECO:0000256" key="6">
    <source>
        <dbReference type="ARBA" id="ARBA00022989"/>
    </source>
</evidence>
<comment type="subcellular location">
    <subcellularLocation>
        <location evidence="1">Cell membrane</location>
        <topology evidence="1">Multi-pass membrane protein</topology>
    </subcellularLocation>
    <subcellularLocation>
        <location evidence="8">Membrane</location>
        <topology evidence="8">Multi-pass membrane protein</topology>
    </subcellularLocation>
</comment>
<keyword evidence="2 8" id="KW-0813">Transport</keyword>
<keyword evidence="4 9" id="KW-0812">Transmembrane</keyword>
<dbReference type="InterPro" id="IPR002898">
    <property type="entry name" value="MotA_ExbB_proton_chnl"/>
</dbReference>
<organism evidence="11 12">
    <name type="scientific">Eiseniibacteriota bacterium</name>
    <dbReference type="NCBI Taxonomy" id="2212470"/>
    <lineage>
        <taxon>Bacteria</taxon>
        <taxon>Candidatus Eiseniibacteriota</taxon>
    </lineage>
</organism>
<evidence type="ECO:0000313" key="11">
    <source>
        <dbReference type="EMBL" id="TMQ49925.1"/>
    </source>
</evidence>
<keyword evidence="6 9" id="KW-1133">Transmembrane helix</keyword>